<organism evidence="2 3">
    <name type="scientific">Phaseolus angularis</name>
    <name type="common">Azuki bean</name>
    <name type="synonym">Vigna angularis</name>
    <dbReference type="NCBI Taxonomy" id="3914"/>
    <lineage>
        <taxon>Eukaryota</taxon>
        <taxon>Viridiplantae</taxon>
        <taxon>Streptophyta</taxon>
        <taxon>Embryophyta</taxon>
        <taxon>Tracheophyta</taxon>
        <taxon>Spermatophyta</taxon>
        <taxon>Magnoliopsida</taxon>
        <taxon>eudicotyledons</taxon>
        <taxon>Gunneridae</taxon>
        <taxon>Pentapetalae</taxon>
        <taxon>rosids</taxon>
        <taxon>fabids</taxon>
        <taxon>Fabales</taxon>
        <taxon>Fabaceae</taxon>
        <taxon>Papilionoideae</taxon>
        <taxon>50 kb inversion clade</taxon>
        <taxon>NPAAA clade</taxon>
        <taxon>indigoferoid/millettioid clade</taxon>
        <taxon>Phaseoleae</taxon>
        <taxon>Vigna</taxon>
    </lineage>
</organism>
<dbReference type="AlphaFoldDB" id="A0A0L9VI88"/>
<gene>
    <name evidence="2" type="ORF">LR48_Vigan10g066300</name>
</gene>
<accession>A0A0L9VI88</accession>
<dbReference type="EMBL" id="CM003380">
    <property type="protein sequence ID" value="KOM54771.1"/>
    <property type="molecule type" value="Genomic_DNA"/>
</dbReference>
<sequence length="143" mass="16278">MRENPNRTVKNPDRTVTEIETERFIIETVNTQFRPEVHRGEKRGLGQRKKGGLKEKKKTKRKALIQLDPDILVAIRGHHSLEEKRGWLVSVAQWLISEEAVFGDERKRFSLTREEKKKEGNVVLGPAMAPVASVVVDDAANRG</sequence>
<evidence type="ECO:0000313" key="3">
    <source>
        <dbReference type="Proteomes" id="UP000053144"/>
    </source>
</evidence>
<proteinExistence type="predicted"/>
<name>A0A0L9VI88_PHAAN</name>
<feature type="compositionally biased region" description="Basic residues" evidence="1">
    <location>
        <begin position="45"/>
        <end position="61"/>
    </location>
</feature>
<dbReference type="Gramene" id="KOM54771">
    <property type="protein sequence ID" value="KOM54771"/>
    <property type="gene ID" value="LR48_Vigan10g066300"/>
</dbReference>
<dbReference type="Proteomes" id="UP000053144">
    <property type="component" value="Chromosome 10"/>
</dbReference>
<evidence type="ECO:0000313" key="2">
    <source>
        <dbReference type="EMBL" id="KOM54771.1"/>
    </source>
</evidence>
<protein>
    <submittedName>
        <fullName evidence="2">Uncharacterized protein</fullName>
    </submittedName>
</protein>
<reference evidence="3" key="1">
    <citation type="journal article" date="2015" name="Proc. Natl. Acad. Sci. U.S.A.">
        <title>Genome sequencing of adzuki bean (Vigna angularis) provides insight into high starch and low fat accumulation and domestication.</title>
        <authorList>
            <person name="Yang K."/>
            <person name="Tian Z."/>
            <person name="Chen C."/>
            <person name="Luo L."/>
            <person name="Zhao B."/>
            <person name="Wang Z."/>
            <person name="Yu L."/>
            <person name="Li Y."/>
            <person name="Sun Y."/>
            <person name="Li W."/>
            <person name="Chen Y."/>
            <person name="Li Y."/>
            <person name="Zhang Y."/>
            <person name="Ai D."/>
            <person name="Zhao J."/>
            <person name="Shang C."/>
            <person name="Ma Y."/>
            <person name="Wu B."/>
            <person name="Wang M."/>
            <person name="Gao L."/>
            <person name="Sun D."/>
            <person name="Zhang P."/>
            <person name="Guo F."/>
            <person name="Wang W."/>
            <person name="Li Y."/>
            <person name="Wang J."/>
            <person name="Varshney R.K."/>
            <person name="Wang J."/>
            <person name="Ling H.Q."/>
            <person name="Wan P."/>
        </authorList>
    </citation>
    <scope>NUCLEOTIDE SEQUENCE</scope>
    <source>
        <strain evidence="3">cv. Jingnong 6</strain>
    </source>
</reference>
<evidence type="ECO:0000256" key="1">
    <source>
        <dbReference type="SAM" id="MobiDB-lite"/>
    </source>
</evidence>
<feature type="region of interest" description="Disordered" evidence="1">
    <location>
        <begin position="37"/>
        <end position="61"/>
    </location>
</feature>